<comment type="caution">
    <text evidence="3">The sequence shown here is derived from an EMBL/GenBank/DDBJ whole genome shotgun (WGS) entry which is preliminary data.</text>
</comment>
<dbReference type="AlphaFoldDB" id="A0A392Q618"/>
<name>A0A392Q618_9FABA</name>
<feature type="domain" description="NB-ARC" evidence="2">
    <location>
        <begin position="1"/>
        <end position="95"/>
    </location>
</feature>
<keyword evidence="1" id="KW-0611">Plant defense</keyword>
<accession>A0A392Q618</accession>
<dbReference type="SUPFAM" id="SSF52540">
    <property type="entry name" value="P-loop containing nucleoside triphosphate hydrolases"/>
    <property type="match status" value="1"/>
</dbReference>
<protein>
    <submittedName>
        <fullName evidence="3">CC-NBS-LRR resistance protein</fullName>
    </submittedName>
</protein>
<dbReference type="Proteomes" id="UP000265520">
    <property type="component" value="Unassembled WGS sequence"/>
</dbReference>
<evidence type="ECO:0000259" key="2">
    <source>
        <dbReference type="Pfam" id="PF00931"/>
    </source>
</evidence>
<keyword evidence="4" id="KW-1185">Reference proteome</keyword>
<dbReference type="InterPro" id="IPR002182">
    <property type="entry name" value="NB-ARC"/>
</dbReference>
<dbReference type="Gene3D" id="3.40.50.300">
    <property type="entry name" value="P-loop containing nucleotide triphosphate hydrolases"/>
    <property type="match status" value="1"/>
</dbReference>
<reference evidence="3 4" key="1">
    <citation type="journal article" date="2018" name="Front. Plant Sci.">
        <title>Red Clover (Trifolium pratense) and Zigzag Clover (T. medium) - A Picture of Genomic Similarities and Differences.</title>
        <authorList>
            <person name="Dluhosova J."/>
            <person name="Istvanek J."/>
            <person name="Nedelnik J."/>
            <person name="Repkova J."/>
        </authorList>
    </citation>
    <scope>NUCLEOTIDE SEQUENCE [LARGE SCALE GENOMIC DNA]</scope>
    <source>
        <strain evidence="4">cv. 10/8</strain>
        <tissue evidence="3">Leaf</tissue>
    </source>
</reference>
<dbReference type="GO" id="GO:0006952">
    <property type="term" value="P:defense response"/>
    <property type="evidence" value="ECO:0007669"/>
    <property type="project" value="UniProtKB-KW"/>
</dbReference>
<dbReference type="GO" id="GO:0043531">
    <property type="term" value="F:ADP binding"/>
    <property type="evidence" value="ECO:0007669"/>
    <property type="project" value="InterPro"/>
</dbReference>
<evidence type="ECO:0000313" key="4">
    <source>
        <dbReference type="Proteomes" id="UP000265520"/>
    </source>
</evidence>
<dbReference type="PANTHER" id="PTHR36766">
    <property type="entry name" value="PLANT BROAD-SPECTRUM MILDEW RESISTANCE PROTEIN RPW8"/>
    <property type="match status" value="1"/>
</dbReference>
<evidence type="ECO:0000256" key="1">
    <source>
        <dbReference type="ARBA" id="ARBA00022821"/>
    </source>
</evidence>
<dbReference type="PANTHER" id="PTHR36766:SF38">
    <property type="entry name" value="DISEASE RESISTANCE PROTEIN RGA3"/>
    <property type="match status" value="1"/>
</dbReference>
<sequence>MWVCVSDNFDVKTIVKNMLESLTKNKIDDTLSLETLQNMLRDNLTAKRYLLVLDDIWNESFEKWDKLRTNLMCGAQGSKVVVTTRNTIVAQRMDVKDP</sequence>
<proteinExistence type="predicted"/>
<organism evidence="3 4">
    <name type="scientific">Trifolium medium</name>
    <dbReference type="NCBI Taxonomy" id="97028"/>
    <lineage>
        <taxon>Eukaryota</taxon>
        <taxon>Viridiplantae</taxon>
        <taxon>Streptophyta</taxon>
        <taxon>Embryophyta</taxon>
        <taxon>Tracheophyta</taxon>
        <taxon>Spermatophyta</taxon>
        <taxon>Magnoliopsida</taxon>
        <taxon>eudicotyledons</taxon>
        <taxon>Gunneridae</taxon>
        <taxon>Pentapetalae</taxon>
        <taxon>rosids</taxon>
        <taxon>fabids</taxon>
        <taxon>Fabales</taxon>
        <taxon>Fabaceae</taxon>
        <taxon>Papilionoideae</taxon>
        <taxon>50 kb inversion clade</taxon>
        <taxon>NPAAA clade</taxon>
        <taxon>Hologalegina</taxon>
        <taxon>IRL clade</taxon>
        <taxon>Trifolieae</taxon>
        <taxon>Trifolium</taxon>
    </lineage>
</organism>
<dbReference type="Pfam" id="PF00931">
    <property type="entry name" value="NB-ARC"/>
    <property type="match status" value="1"/>
</dbReference>
<evidence type="ECO:0000313" key="3">
    <source>
        <dbReference type="EMBL" id="MCI19337.1"/>
    </source>
</evidence>
<dbReference type="InterPro" id="IPR027417">
    <property type="entry name" value="P-loop_NTPase"/>
</dbReference>
<dbReference type="EMBL" id="LXQA010114350">
    <property type="protein sequence ID" value="MCI19337.1"/>
    <property type="molecule type" value="Genomic_DNA"/>
</dbReference>